<keyword evidence="1" id="KW-0479">Metal-binding</keyword>
<evidence type="ECO:0000313" key="4">
    <source>
        <dbReference type="Proteomes" id="UP000469452"/>
    </source>
</evidence>
<dbReference type="InterPro" id="IPR013087">
    <property type="entry name" value="Znf_C2H2_type"/>
</dbReference>
<dbReference type="InterPro" id="IPR036236">
    <property type="entry name" value="Znf_C2H2_sf"/>
</dbReference>
<name>A0A6A5ARV1_APHAT</name>
<accession>A0A6A5ARV1</accession>
<proteinExistence type="predicted"/>
<organism evidence="3 4">
    <name type="scientific">Aphanomyces astaci</name>
    <name type="common">Crayfish plague agent</name>
    <dbReference type="NCBI Taxonomy" id="112090"/>
    <lineage>
        <taxon>Eukaryota</taxon>
        <taxon>Sar</taxon>
        <taxon>Stramenopiles</taxon>
        <taxon>Oomycota</taxon>
        <taxon>Saprolegniomycetes</taxon>
        <taxon>Saprolegniales</taxon>
        <taxon>Verrucalvaceae</taxon>
        <taxon>Aphanomyces</taxon>
    </lineage>
</organism>
<dbReference type="EMBL" id="VJMI01010196">
    <property type="protein sequence ID" value="KAF0756626.1"/>
    <property type="molecule type" value="Genomic_DNA"/>
</dbReference>
<gene>
    <name evidence="3" type="ORF">AaE_004555</name>
</gene>
<evidence type="ECO:0000313" key="3">
    <source>
        <dbReference type="EMBL" id="KAF0756626.1"/>
    </source>
</evidence>
<feature type="domain" description="C2H2-type" evidence="2">
    <location>
        <begin position="101"/>
        <end position="128"/>
    </location>
</feature>
<sequence length="168" mass="18950">MTHNSFAFPAVANATSRAILVSMTLPPLRNNVPDTAAVDTNNHMERLPTLYDERATPRVSALTPLKAAERLPTQSTLSPSKDHGNAMSQSVQGTTMTKLWHRCNMCHKSFEREESLAEHLTRHKNQMRKRQQRMQEDQAAVERATKARRTLNTTCAKTSPAVRLKFIL</sequence>
<protein>
    <recommendedName>
        <fullName evidence="2">C2H2-type domain-containing protein</fullName>
    </recommendedName>
</protein>
<reference evidence="3 4" key="1">
    <citation type="submission" date="2019-06" db="EMBL/GenBank/DDBJ databases">
        <title>Genomics analysis of Aphanomyces spp. identifies a new class of oomycete effector associated with host adaptation.</title>
        <authorList>
            <person name="Gaulin E."/>
        </authorList>
    </citation>
    <scope>NUCLEOTIDE SEQUENCE [LARGE SCALE GENOMIC DNA]</scope>
    <source>
        <strain evidence="3 4">E</strain>
    </source>
</reference>
<keyword evidence="1" id="KW-0862">Zinc</keyword>
<dbReference type="PROSITE" id="PS50157">
    <property type="entry name" value="ZINC_FINGER_C2H2_2"/>
    <property type="match status" value="1"/>
</dbReference>
<dbReference type="GO" id="GO:0008270">
    <property type="term" value="F:zinc ion binding"/>
    <property type="evidence" value="ECO:0007669"/>
    <property type="project" value="UniProtKB-KW"/>
</dbReference>
<dbReference type="SUPFAM" id="SSF57667">
    <property type="entry name" value="beta-beta-alpha zinc fingers"/>
    <property type="match status" value="1"/>
</dbReference>
<evidence type="ECO:0000256" key="1">
    <source>
        <dbReference type="PROSITE-ProRule" id="PRU00042"/>
    </source>
</evidence>
<keyword evidence="1" id="KW-0863">Zinc-finger</keyword>
<comment type="caution">
    <text evidence="3">The sequence shown here is derived from an EMBL/GenBank/DDBJ whole genome shotgun (WGS) entry which is preliminary data.</text>
</comment>
<dbReference type="Gene3D" id="3.30.160.60">
    <property type="entry name" value="Classic Zinc Finger"/>
    <property type="match status" value="1"/>
</dbReference>
<dbReference type="VEuPathDB" id="FungiDB:H257_05949"/>
<dbReference type="PROSITE" id="PS00028">
    <property type="entry name" value="ZINC_FINGER_C2H2_1"/>
    <property type="match status" value="1"/>
</dbReference>
<dbReference type="SMART" id="SM00355">
    <property type="entry name" value="ZnF_C2H2"/>
    <property type="match status" value="1"/>
</dbReference>
<dbReference type="Proteomes" id="UP000469452">
    <property type="component" value="Unassembled WGS sequence"/>
</dbReference>
<dbReference type="AlphaFoldDB" id="A0A6A5ARV1"/>
<evidence type="ECO:0000259" key="2">
    <source>
        <dbReference type="PROSITE" id="PS50157"/>
    </source>
</evidence>